<name>A0A0C3FKT4_PILCF</name>
<reference evidence="1 2" key="1">
    <citation type="submission" date="2014-04" db="EMBL/GenBank/DDBJ databases">
        <authorList>
            <consortium name="DOE Joint Genome Institute"/>
            <person name="Kuo A."/>
            <person name="Tarkka M."/>
            <person name="Buscot F."/>
            <person name="Kohler A."/>
            <person name="Nagy L.G."/>
            <person name="Floudas D."/>
            <person name="Copeland A."/>
            <person name="Barry K.W."/>
            <person name="Cichocki N."/>
            <person name="Veneault-Fourrey C."/>
            <person name="LaButti K."/>
            <person name="Lindquist E.A."/>
            <person name="Lipzen A."/>
            <person name="Lundell T."/>
            <person name="Morin E."/>
            <person name="Murat C."/>
            <person name="Sun H."/>
            <person name="Tunlid A."/>
            <person name="Henrissat B."/>
            <person name="Grigoriev I.V."/>
            <person name="Hibbett D.S."/>
            <person name="Martin F."/>
            <person name="Nordberg H.P."/>
            <person name="Cantor M.N."/>
            <person name="Hua S.X."/>
        </authorList>
    </citation>
    <scope>NUCLEOTIDE SEQUENCE [LARGE SCALE GENOMIC DNA]</scope>
    <source>
        <strain evidence="1 2">F 1598</strain>
    </source>
</reference>
<sequence length="220" mass="24028">RRLISAWNSTLIDSTPGVNKAWETFAMDYDFDPIEVAHATHGRRLYDTLKEYCHLNEEDKLQLAHETTHRWTIVTSGILSFVFSDGVGSAKLHLPLLDLHSASNIYAPKALKKCSIPIPPAGYVTANDVPNGKPHPDPYLAGARKCGVDATKCLVVEDAPSGIRAGHTAGARTLAVCTSHSRKVIIDSGANPDYIVNDLTKVSARWVDGKVEVSIDERED</sequence>
<dbReference type="Gene3D" id="1.10.150.240">
    <property type="entry name" value="Putative phosphatase, domain 2"/>
    <property type="match status" value="1"/>
</dbReference>
<dbReference type="Proteomes" id="UP000054166">
    <property type="component" value="Unassembled WGS sequence"/>
</dbReference>
<dbReference type="AlphaFoldDB" id="A0A0C3FKT4"/>
<evidence type="ECO:0000313" key="2">
    <source>
        <dbReference type="Proteomes" id="UP000054166"/>
    </source>
</evidence>
<evidence type="ECO:0000313" key="1">
    <source>
        <dbReference type="EMBL" id="KIM84650.1"/>
    </source>
</evidence>
<keyword evidence="2" id="KW-1185">Reference proteome</keyword>
<dbReference type="InterPro" id="IPR036412">
    <property type="entry name" value="HAD-like_sf"/>
</dbReference>
<reference evidence="2" key="2">
    <citation type="submission" date="2015-01" db="EMBL/GenBank/DDBJ databases">
        <title>Evolutionary Origins and Diversification of the Mycorrhizal Mutualists.</title>
        <authorList>
            <consortium name="DOE Joint Genome Institute"/>
            <consortium name="Mycorrhizal Genomics Consortium"/>
            <person name="Kohler A."/>
            <person name="Kuo A."/>
            <person name="Nagy L.G."/>
            <person name="Floudas D."/>
            <person name="Copeland A."/>
            <person name="Barry K.W."/>
            <person name="Cichocki N."/>
            <person name="Veneault-Fourrey C."/>
            <person name="LaButti K."/>
            <person name="Lindquist E.A."/>
            <person name="Lipzen A."/>
            <person name="Lundell T."/>
            <person name="Morin E."/>
            <person name="Murat C."/>
            <person name="Riley R."/>
            <person name="Ohm R."/>
            <person name="Sun H."/>
            <person name="Tunlid A."/>
            <person name="Henrissat B."/>
            <person name="Grigoriev I.V."/>
            <person name="Hibbett D.S."/>
            <person name="Martin F."/>
        </authorList>
    </citation>
    <scope>NUCLEOTIDE SEQUENCE [LARGE SCALE GENOMIC DNA]</scope>
    <source>
        <strain evidence="2">F 1598</strain>
    </source>
</reference>
<organism evidence="1 2">
    <name type="scientific">Piloderma croceum (strain F 1598)</name>
    <dbReference type="NCBI Taxonomy" id="765440"/>
    <lineage>
        <taxon>Eukaryota</taxon>
        <taxon>Fungi</taxon>
        <taxon>Dikarya</taxon>
        <taxon>Basidiomycota</taxon>
        <taxon>Agaricomycotina</taxon>
        <taxon>Agaricomycetes</taxon>
        <taxon>Agaricomycetidae</taxon>
        <taxon>Atheliales</taxon>
        <taxon>Atheliaceae</taxon>
        <taxon>Piloderma</taxon>
    </lineage>
</organism>
<feature type="non-terminal residue" evidence="1">
    <location>
        <position position="1"/>
    </location>
</feature>
<dbReference type="InterPro" id="IPR023214">
    <property type="entry name" value="HAD_sf"/>
</dbReference>
<dbReference type="SUPFAM" id="SSF56784">
    <property type="entry name" value="HAD-like"/>
    <property type="match status" value="1"/>
</dbReference>
<dbReference type="EMBL" id="KN832987">
    <property type="protein sequence ID" value="KIM84650.1"/>
    <property type="molecule type" value="Genomic_DNA"/>
</dbReference>
<dbReference type="InterPro" id="IPR006439">
    <property type="entry name" value="HAD-SF_hydro_IA"/>
</dbReference>
<dbReference type="STRING" id="765440.A0A0C3FKT4"/>
<dbReference type="InParanoid" id="A0A0C3FKT4"/>
<dbReference type="InterPro" id="IPR051806">
    <property type="entry name" value="HAD-like_SPP"/>
</dbReference>
<proteinExistence type="predicted"/>
<dbReference type="PANTHER" id="PTHR43481">
    <property type="entry name" value="FRUCTOSE-1-PHOSPHATE PHOSPHATASE"/>
    <property type="match status" value="1"/>
</dbReference>
<dbReference type="NCBIfam" id="TIGR01509">
    <property type="entry name" value="HAD-SF-IA-v3"/>
    <property type="match status" value="1"/>
</dbReference>
<accession>A0A0C3FKT4</accession>
<protein>
    <recommendedName>
        <fullName evidence="3">HAD-like protein</fullName>
    </recommendedName>
</protein>
<dbReference type="InterPro" id="IPR023198">
    <property type="entry name" value="PGP-like_dom2"/>
</dbReference>
<dbReference type="GO" id="GO:0050308">
    <property type="term" value="F:sugar-phosphatase activity"/>
    <property type="evidence" value="ECO:0007669"/>
    <property type="project" value="TreeGrafter"/>
</dbReference>
<dbReference type="Pfam" id="PF13242">
    <property type="entry name" value="Hydrolase_like"/>
    <property type="match status" value="1"/>
</dbReference>
<evidence type="ECO:0008006" key="3">
    <source>
        <dbReference type="Google" id="ProtNLM"/>
    </source>
</evidence>
<dbReference type="OrthoDB" id="40579at2759"/>
<dbReference type="Gene3D" id="3.40.50.1000">
    <property type="entry name" value="HAD superfamily/HAD-like"/>
    <property type="match status" value="1"/>
</dbReference>
<dbReference type="HOGENOM" id="CLU_045011_13_4_1"/>
<dbReference type="PANTHER" id="PTHR43481:SF4">
    <property type="entry name" value="GLYCEROL-1-PHOSPHATE PHOSPHOHYDROLASE 1-RELATED"/>
    <property type="match status" value="1"/>
</dbReference>
<gene>
    <name evidence="1" type="ORF">PILCRDRAFT_67601</name>
</gene>